<evidence type="ECO:0000259" key="1">
    <source>
        <dbReference type="Pfam" id="PF00561"/>
    </source>
</evidence>
<dbReference type="GO" id="GO:0016787">
    <property type="term" value="F:hydrolase activity"/>
    <property type="evidence" value="ECO:0007669"/>
    <property type="project" value="UniProtKB-KW"/>
</dbReference>
<evidence type="ECO:0000313" key="2">
    <source>
        <dbReference type="EMBL" id="GAA3390130.1"/>
    </source>
</evidence>
<name>A0ABP6T1R2_9ACTN</name>
<dbReference type="InterPro" id="IPR029058">
    <property type="entry name" value="AB_hydrolase_fold"/>
</dbReference>
<sequence>MTVELTYQESGHGTPLVLLHAFPLSSAMWAAQHWLLADTCRLITPDQRGWGDSPLGDEDPSMDVLVDDLALLLDDLKLDRVVLGGLSMGGYVTMAFLRRYPERVSGLVLANTKASADHEGAAANRVRIAHALEHTGSAETLVENVFGNLLGPTTRSARPAVADAVKAAILAAPPRAAAWAQYAMAGRVDSFDVLRAANVPALVISGEEDPLITDRDVAAMAEALPDARVVEIPHAGHLTAIEDPTAFDGAVRTLLARISD</sequence>
<dbReference type="InterPro" id="IPR050266">
    <property type="entry name" value="AB_hydrolase_sf"/>
</dbReference>
<dbReference type="Gene3D" id="3.40.50.1820">
    <property type="entry name" value="alpha/beta hydrolase"/>
    <property type="match status" value="1"/>
</dbReference>
<comment type="caution">
    <text evidence="2">The sequence shown here is derived from an EMBL/GenBank/DDBJ whole genome shotgun (WGS) entry which is preliminary data.</text>
</comment>
<dbReference type="Proteomes" id="UP001501676">
    <property type="component" value="Unassembled WGS sequence"/>
</dbReference>
<evidence type="ECO:0000313" key="3">
    <source>
        <dbReference type="Proteomes" id="UP001501676"/>
    </source>
</evidence>
<gene>
    <name evidence="2" type="ORF">GCM10020369_42920</name>
</gene>
<dbReference type="EMBL" id="BAAAYN010000027">
    <property type="protein sequence ID" value="GAA3390130.1"/>
    <property type="molecule type" value="Genomic_DNA"/>
</dbReference>
<reference evidence="3" key="1">
    <citation type="journal article" date="2019" name="Int. J. Syst. Evol. Microbiol.">
        <title>The Global Catalogue of Microorganisms (GCM) 10K type strain sequencing project: providing services to taxonomists for standard genome sequencing and annotation.</title>
        <authorList>
            <consortium name="The Broad Institute Genomics Platform"/>
            <consortium name="The Broad Institute Genome Sequencing Center for Infectious Disease"/>
            <person name="Wu L."/>
            <person name="Ma J."/>
        </authorList>
    </citation>
    <scope>NUCLEOTIDE SEQUENCE [LARGE SCALE GENOMIC DNA]</scope>
    <source>
        <strain evidence="3">JCM 9458</strain>
    </source>
</reference>
<dbReference type="RefSeq" id="WP_345729954.1">
    <property type="nucleotide sequence ID" value="NZ_BAAAYN010000027.1"/>
</dbReference>
<organism evidence="2 3">
    <name type="scientific">Cryptosporangium minutisporangium</name>
    <dbReference type="NCBI Taxonomy" id="113569"/>
    <lineage>
        <taxon>Bacteria</taxon>
        <taxon>Bacillati</taxon>
        <taxon>Actinomycetota</taxon>
        <taxon>Actinomycetes</taxon>
        <taxon>Cryptosporangiales</taxon>
        <taxon>Cryptosporangiaceae</taxon>
        <taxon>Cryptosporangium</taxon>
    </lineage>
</organism>
<feature type="domain" description="AB hydrolase-1" evidence="1">
    <location>
        <begin position="15"/>
        <end position="244"/>
    </location>
</feature>
<accession>A0ABP6T1R2</accession>
<dbReference type="Pfam" id="PF00561">
    <property type="entry name" value="Abhydrolase_1"/>
    <property type="match status" value="1"/>
</dbReference>
<dbReference type="PANTHER" id="PTHR43798">
    <property type="entry name" value="MONOACYLGLYCEROL LIPASE"/>
    <property type="match status" value="1"/>
</dbReference>
<protein>
    <submittedName>
        <fullName evidence="2">Alpha/beta hydrolase</fullName>
    </submittedName>
</protein>
<dbReference type="SUPFAM" id="SSF53474">
    <property type="entry name" value="alpha/beta-Hydrolases"/>
    <property type="match status" value="1"/>
</dbReference>
<keyword evidence="2" id="KW-0378">Hydrolase</keyword>
<proteinExistence type="predicted"/>
<dbReference type="PRINTS" id="PR00111">
    <property type="entry name" value="ABHYDROLASE"/>
</dbReference>
<dbReference type="InterPro" id="IPR000073">
    <property type="entry name" value="AB_hydrolase_1"/>
</dbReference>
<keyword evidence="3" id="KW-1185">Reference proteome</keyword>